<reference evidence="1 2" key="1">
    <citation type="journal article" date="2021" name="Elife">
        <title>Chloroplast acquisition without the gene transfer in kleptoplastic sea slugs, Plakobranchus ocellatus.</title>
        <authorList>
            <person name="Maeda T."/>
            <person name="Takahashi S."/>
            <person name="Yoshida T."/>
            <person name="Shimamura S."/>
            <person name="Takaki Y."/>
            <person name="Nagai Y."/>
            <person name="Toyoda A."/>
            <person name="Suzuki Y."/>
            <person name="Arimoto A."/>
            <person name="Ishii H."/>
            <person name="Satoh N."/>
            <person name="Nishiyama T."/>
            <person name="Hasebe M."/>
            <person name="Maruyama T."/>
            <person name="Minagawa J."/>
            <person name="Obokata J."/>
            <person name="Shigenobu S."/>
        </authorList>
    </citation>
    <scope>NUCLEOTIDE SEQUENCE [LARGE SCALE GENOMIC DNA]</scope>
</reference>
<protein>
    <submittedName>
        <fullName evidence="1">Uncharacterized protein</fullName>
    </submittedName>
</protein>
<accession>A0AAV4FGG8</accession>
<name>A0AAV4FGG8_9GAST</name>
<gene>
    <name evidence="1" type="ORF">ElyMa_005704100</name>
</gene>
<organism evidence="1 2">
    <name type="scientific">Elysia marginata</name>
    <dbReference type="NCBI Taxonomy" id="1093978"/>
    <lineage>
        <taxon>Eukaryota</taxon>
        <taxon>Metazoa</taxon>
        <taxon>Spiralia</taxon>
        <taxon>Lophotrochozoa</taxon>
        <taxon>Mollusca</taxon>
        <taxon>Gastropoda</taxon>
        <taxon>Heterobranchia</taxon>
        <taxon>Euthyneura</taxon>
        <taxon>Panpulmonata</taxon>
        <taxon>Sacoglossa</taxon>
        <taxon>Placobranchoidea</taxon>
        <taxon>Plakobranchidae</taxon>
        <taxon>Elysia</taxon>
    </lineage>
</organism>
<dbReference type="Proteomes" id="UP000762676">
    <property type="component" value="Unassembled WGS sequence"/>
</dbReference>
<evidence type="ECO:0000313" key="2">
    <source>
        <dbReference type="Proteomes" id="UP000762676"/>
    </source>
</evidence>
<comment type="caution">
    <text evidence="1">The sequence shown here is derived from an EMBL/GenBank/DDBJ whole genome shotgun (WGS) entry which is preliminary data.</text>
</comment>
<keyword evidence="2" id="KW-1185">Reference proteome</keyword>
<sequence>MSVVSAQIYPLSVSYVVQNWTSKLEVWVAASARLVQYCSQRITHSCGPGKDRTNSVRFLIKSNVVSKLDACNKGTKTIASSYHRKTLPLSSGPGPPLRHILAR</sequence>
<dbReference type="EMBL" id="BMAT01011409">
    <property type="protein sequence ID" value="GFR72373.1"/>
    <property type="molecule type" value="Genomic_DNA"/>
</dbReference>
<evidence type="ECO:0000313" key="1">
    <source>
        <dbReference type="EMBL" id="GFR72373.1"/>
    </source>
</evidence>
<proteinExistence type="predicted"/>
<dbReference type="AlphaFoldDB" id="A0AAV4FGG8"/>